<dbReference type="GO" id="GO:0003743">
    <property type="term" value="F:translation initiation factor activity"/>
    <property type="evidence" value="ECO:0007669"/>
    <property type="project" value="InterPro"/>
</dbReference>
<dbReference type="Gene3D" id="2.40.30.10">
    <property type="entry name" value="Translation factors"/>
    <property type="match status" value="1"/>
</dbReference>
<evidence type="ECO:0008006" key="2">
    <source>
        <dbReference type="Google" id="ProtNLM"/>
    </source>
</evidence>
<dbReference type="GO" id="GO:0003924">
    <property type="term" value="F:GTPase activity"/>
    <property type="evidence" value="ECO:0007669"/>
    <property type="project" value="InterPro"/>
</dbReference>
<dbReference type="FunFam" id="2.40.30.10:FF:000008">
    <property type="entry name" value="Translation initiation factor IF-2"/>
    <property type="match status" value="1"/>
</dbReference>
<proteinExistence type="predicted"/>
<dbReference type="InterPro" id="IPR000178">
    <property type="entry name" value="TF_IF2_bacterial-like"/>
</dbReference>
<dbReference type="InterPro" id="IPR009000">
    <property type="entry name" value="Transl_B-barrel_sf"/>
</dbReference>
<dbReference type="EMBL" id="JAAHFQ010001239">
    <property type="protein sequence ID" value="NER32432.1"/>
    <property type="molecule type" value="Genomic_DNA"/>
</dbReference>
<dbReference type="PROSITE" id="PS01176">
    <property type="entry name" value="IF2"/>
    <property type="match status" value="1"/>
</dbReference>
<dbReference type="GO" id="GO:0005525">
    <property type="term" value="F:GTP binding"/>
    <property type="evidence" value="ECO:0007669"/>
    <property type="project" value="InterPro"/>
</dbReference>
<accession>A0A6B3NQ43</accession>
<comment type="caution">
    <text evidence="1">The sequence shown here is derived from an EMBL/GenBank/DDBJ whole genome shotgun (WGS) entry which is preliminary data.</text>
</comment>
<name>A0A6B3NQ43_9CYAN</name>
<reference evidence="1" key="1">
    <citation type="submission" date="2019-11" db="EMBL/GenBank/DDBJ databases">
        <title>Genomic insights into an expanded diversity of filamentous marine cyanobacteria reveals the extraordinary biosynthetic potential of Moorea and Okeania.</title>
        <authorList>
            <person name="Ferreira Leao T."/>
            <person name="Wang M."/>
            <person name="Moss N."/>
            <person name="Da Silva R."/>
            <person name="Sanders J."/>
            <person name="Nurk S."/>
            <person name="Gurevich A."/>
            <person name="Humphrey G."/>
            <person name="Reher R."/>
            <person name="Zhu Q."/>
            <person name="Belda-Ferre P."/>
            <person name="Glukhov E."/>
            <person name="Rex R."/>
            <person name="Dorrestein P.C."/>
            <person name="Knight R."/>
            <person name="Pevzner P."/>
            <person name="Gerwick W.H."/>
            <person name="Gerwick L."/>
        </authorList>
    </citation>
    <scope>NUCLEOTIDE SEQUENCE</scope>
    <source>
        <strain evidence="1">SIO1C4</strain>
    </source>
</reference>
<evidence type="ECO:0000313" key="1">
    <source>
        <dbReference type="EMBL" id="NER32432.1"/>
    </source>
</evidence>
<dbReference type="SUPFAM" id="SSF50447">
    <property type="entry name" value="Translation proteins"/>
    <property type="match status" value="1"/>
</dbReference>
<dbReference type="CDD" id="cd03692">
    <property type="entry name" value="mtIF2_IVc"/>
    <property type="match status" value="1"/>
</dbReference>
<organism evidence="1">
    <name type="scientific">Symploca sp. SIO1C4</name>
    <dbReference type="NCBI Taxonomy" id="2607765"/>
    <lineage>
        <taxon>Bacteria</taxon>
        <taxon>Bacillati</taxon>
        <taxon>Cyanobacteriota</taxon>
        <taxon>Cyanophyceae</taxon>
        <taxon>Coleofasciculales</taxon>
        <taxon>Coleofasciculaceae</taxon>
        <taxon>Symploca</taxon>
    </lineage>
</organism>
<gene>
    <name evidence="1" type="ORF">F6J89_33780</name>
</gene>
<sequence>IKSGKAIRNCKVRVHRNEDVVYEGALDSLKRIKEDVREVNSGFECGVGIDNFSGWVEGDIIETYRLVTKRRTLSMA</sequence>
<dbReference type="AlphaFoldDB" id="A0A6B3NQ43"/>
<protein>
    <recommendedName>
        <fullName evidence="2">Translation initiation factor IF-2</fullName>
    </recommendedName>
</protein>
<feature type="non-terminal residue" evidence="1">
    <location>
        <position position="1"/>
    </location>
</feature>